<evidence type="ECO:0000256" key="1">
    <source>
        <dbReference type="ARBA" id="ARBA00022898"/>
    </source>
</evidence>
<evidence type="ECO:0000313" key="6">
    <source>
        <dbReference type="Proteomes" id="UP001575622"/>
    </source>
</evidence>
<dbReference type="PANTHER" id="PTHR10146:SF14">
    <property type="entry name" value="PYRIDOXAL PHOSPHATE HOMEOSTASIS PROTEIN"/>
    <property type="match status" value="1"/>
</dbReference>
<comment type="function">
    <text evidence="2">Pyridoxal 5'-phosphate (PLP)-binding protein, which is involved in PLP homeostasis.</text>
</comment>
<evidence type="ECO:0000313" key="5">
    <source>
        <dbReference type="EMBL" id="MFB0843534.1"/>
    </source>
</evidence>
<dbReference type="PANTHER" id="PTHR10146">
    <property type="entry name" value="PROLINE SYNTHETASE CO-TRANSCRIBED BACTERIAL HOMOLOG PROTEIN"/>
    <property type="match status" value="1"/>
</dbReference>
<dbReference type="Gene3D" id="3.20.20.10">
    <property type="entry name" value="Alanine racemase"/>
    <property type="match status" value="1"/>
</dbReference>
<dbReference type="InterPro" id="IPR029066">
    <property type="entry name" value="PLP-binding_barrel"/>
</dbReference>
<proteinExistence type="inferred from homology"/>
<dbReference type="Pfam" id="PF01168">
    <property type="entry name" value="Ala_racemase_N"/>
    <property type="match status" value="1"/>
</dbReference>
<comment type="caution">
    <text evidence="5">The sequence shown here is derived from an EMBL/GenBank/DDBJ whole genome shotgun (WGS) entry which is preliminary data.</text>
</comment>
<reference evidence="5 6" key="1">
    <citation type="submission" date="2024-09" db="EMBL/GenBank/DDBJ databases">
        <authorList>
            <person name="Makale K.P.P."/>
            <person name="Makhzoum A."/>
            <person name="Rantong G."/>
            <person name="Rahube T.O."/>
        </authorList>
    </citation>
    <scope>NUCLEOTIDE SEQUENCE [LARGE SCALE GENOMIC DNA]</scope>
    <source>
        <strain evidence="5 6">KM_D13</strain>
    </source>
</reference>
<accession>A0ABV4V1R0</accession>
<keyword evidence="1 2" id="KW-0663">Pyridoxal phosphate</keyword>
<keyword evidence="6" id="KW-1185">Reference proteome</keyword>
<sequence length="251" mass="27843">MDLQDRLTAVRHRIQEACRHSGRSPEELRIIAITKYTTLEVTEMILQLGVSHIGESRWQDARDKWQALHATGAWHFIGHLQTNKVKDVVGKFAYIHSLDRLSLAEEIERKAAALQTAVHCFIQVNVSGEQTKQGLPPESLFTFAEQIAGMEHIRIAGLMTMAPHEADPEATRPVFRRLRELRDDLNALNILKYEVGGLSMGMSNDFEVAVEEGATWLRLGSVLFGRPEGNKGIRPVGVTSGGAADAVSRGL</sequence>
<feature type="domain" description="Alanine racemase N-terminal" evidence="4">
    <location>
        <begin position="7"/>
        <end position="225"/>
    </location>
</feature>
<dbReference type="CDD" id="cd00635">
    <property type="entry name" value="PLPDE_III_YBL036c_like"/>
    <property type="match status" value="1"/>
</dbReference>
<protein>
    <recommendedName>
        <fullName evidence="2">Pyridoxal phosphate homeostasis protein</fullName>
        <shortName evidence="2">PLP homeostasis protein</shortName>
    </recommendedName>
</protein>
<comment type="similarity">
    <text evidence="2 3">Belongs to the pyridoxal phosphate-binding protein YggS/PROSC family.</text>
</comment>
<organism evidence="5 6">
    <name type="scientific">Paenibacillus oleatilyticus</name>
    <dbReference type="NCBI Taxonomy" id="2594886"/>
    <lineage>
        <taxon>Bacteria</taxon>
        <taxon>Bacillati</taxon>
        <taxon>Bacillota</taxon>
        <taxon>Bacilli</taxon>
        <taxon>Bacillales</taxon>
        <taxon>Paenibacillaceae</taxon>
        <taxon>Paenibacillus</taxon>
    </lineage>
</organism>
<evidence type="ECO:0000256" key="3">
    <source>
        <dbReference type="RuleBase" id="RU004514"/>
    </source>
</evidence>
<dbReference type="Proteomes" id="UP001575622">
    <property type="component" value="Unassembled WGS sequence"/>
</dbReference>
<evidence type="ECO:0000259" key="4">
    <source>
        <dbReference type="Pfam" id="PF01168"/>
    </source>
</evidence>
<dbReference type="EMBL" id="JBHDLN010000006">
    <property type="protein sequence ID" value="MFB0843534.1"/>
    <property type="molecule type" value="Genomic_DNA"/>
</dbReference>
<name>A0ABV4V1R0_9BACL</name>
<gene>
    <name evidence="5" type="ORF">ACEU3E_15240</name>
</gene>
<dbReference type="InterPro" id="IPR011078">
    <property type="entry name" value="PyrdxlP_homeostasis"/>
</dbReference>
<dbReference type="SUPFAM" id="SSF51419">
    <property type="entry name" value="PLP-binding barrel"/>
    <property type="match status" value="1"/>
</dbReference>
<feature type="modified residue" description="N6-(pyridoxal phosphate)lysine" evidence="2">
    <location>
        <position position="35"/>
    </location>
</feature>
<dbReference type="HAMAP" id="MF_02087">
    <property type="entry name" value="PLP_homeostasis"/>
    <property type="match status" value="1"/>
</dbReference>
<dbReference type="RefSeq" id="WP_373952418.1">
    <property type="nucleotide sequence ID" value="NZ_JBHDLN010000006.1"/>
</dbReference>
<dbReference type="NCBIfam" id="TIGR00044">
    <property type="entry name" value="YggS family pyridoxal phosphate-dependent enzyme"/>
    <property type="match status" value="1"/>
</dbReference>
<evidence type="ECO:0000256" key="2">
    <source>
        <dbReference type="HAMAP-Rule" id="MF_02087"/>
    </source>
</evidence>
<dbReference type="PROSITE" id="PS01211">
    <property type="entry name" value="UPF0001"/>
    <property type="match status" value="1"/>
</dbReference>
<dbReference type="PIRSF" id="PIRSF004848">
    <property type="entry name" value="YBL036c_PLPDEIII"/>
    <property type="match status" value="1"/>
</dbReference>
<dbReference type="InterPro" id="IPR001608">
    <property type="entry name" value="Ala_racemase_N"/>
</dbReference>